<keyword evidence="1" id="KW-0678">Repressor</keyword>
<keyword evidence="3" id="KW-0238">DNA-binding</keyword>
<accession>A0A2T6CBE4</accession>
<protein>
    <submittedName>
        <fullName evidence="6">LacI family transcriptional regulator</fullName>
    </submittedName>
</protein>
<evidence type="ECO:0000256" key="1">
    <source>
        <dbReference type="ARBA" id="ARBA00022491"/>
    </source>
</evidence>
<dbReference type="InterPro" id="IPR046335">
    <property type="entry name" value="LacI/GalR-like_sensor"/>
</dbReference>
<dbReference type="CDD" id="cd06288">
    <property type="entry name" value="PBP1_sucrose_transcription_regulator"/>
    <property type="match status" value="1"/>
</dbReference>
<keyword evidence="4" id="KW-0804">Transcription</keyword>
<dbReference type="PANTHER" id="PTHR30146">
    <property type="entry name" value="LACI-RELATED TRANSCRIPTIONAL REPRESSOR"/>
    <property type="match status" value="1"/>
</dbReference>
<dbReference type="Gene3D" id="1.10.260.40">
    <property type="entry name" value="lambda repressor-like DNA-binding domains"/>
    <property type="match status" value="1"/>
</dbReference>
<dbReference type="InterPro" id="IPR010982">
    <property type="entry name" value="Lambda_DNA-bd_dom_sf"/>
</dbReference>
<name>A0A2T6CBE4_9RHOB</name>
<dbReference type="Proteomes" id="UP000244092">
    <property type="component" value="Unassembled WGS sequence"/>
</dbReference>
<dbReference type="SMART" id="SM00354">
    <property type="entry name" value="HTH_LACI"/>
    <property type="match status" value="1"/>
</dbReference>
<dbReference type="AlphaFoldDB" id="A0A2T6CBE4"/>
<sequence>MPKTSHREKRVTMSDVARAVGCSQSTVSIVLNGNQSISISPDTREKVIEAARNMGYKIRQAELLNTAITRAPELRRVGFLIDSLSTSPEGIMAIRGVQNALQDTGAVLVIYEVGNDPKKAPAIIDAMVQDGVEAFIYACIFTRDITVPDALRSLDRPYVLLNCTDKTAEAPSIVPSEIAGGQSATNALIAAGHQRIGTIMGEDFMSAAQDRLKGYRRALATADIPFDPALVQPGDWSASAGYSGTKALMEADNPPTAIFCQNDRMAIGCYEYLKERGLRIPEDVSVIGYDDEEISRHLTPMLTTVNLPHREMGEWAVERLIGTDDHGHGPTAEKLECELVPRDSIAARSG</sequence>
<evidence type="ECO:0000313" key="6">
    <source>
        <dbReference type="EMBL" id="PTX72798.1"/>
    </source>
</evidence>
<dbReference type="CDD" id="cd01392">
    <property type="entry name" value="HTH_LacI"/>
    <property type="match status" value="1"/>
</dbReference>
<gene>
    <name evidence="6" type="ORF">C8N31_11058</name>
</gene>
<evidence type="ECO:0000256" key="3">
    <source>
        <dbReference type="ARBA" id="ARBA00023125"/>
    </source>
</evidence>
<dbReference type="PROSITE" id="PS50932">
    <property type="entry name" value="HTH_LACI_2"/>
    <property type="match status" value="1"/>
</dbReference>
<dbReference type="Pfam" id="PF13377">
    <property type="entry name" value="Peripla_BP_3"/>
    <property type="match status" value="1"/>
</dbReference>
<dbReference type="PANTHER" id="PTHR30146:SF148">
    <property type="entry name" value="HTH-TYPE TRANSCRIPTIONAL REPRESSOR PURR-RELATED"/>
    <property type="match status" value="1"/>
</dbReference>
<evidence type="ECO:0000313" key="7">
    <source>
        <dbReference type="Proteomes" id="UP000244092"/>
    </source>
</evidence>
<feature type="domain" description="HTH lacI-type" evidence="5">
    <location>
        <begin position="11"/>
        <end position="66"/>
    </location>
</feature>
<dbReference type="Gene3D" id="3.40.50.2300">
    <property type="match status" value="2"/>
</dbReference>
<dbReference type="InterPro" id="IPR000843">
    <property type="entry name" value="HTH_LacI"/>
</dbReference>
<dbReference type="Pfam" id="PF00356">
    <property type="entry name" value="LacI"/>
    <property type="match status" value="1"/>
</dbReference>
<reference evidence="6 7" key="1">
    <citation type="submission" date="2018-04" db="EMBL/GenBank/DDBJ databases">
        <title>Genomic Encyclopedia of Archaeal and Bacterial Type Strains, Phase II (KMG-II): from individual species to whole genera.</title>
        <authorList>
            <person name="Goeker M."/>
        </authorList>
    </citation>
    <scope>NUCLEOTIDE SEQUENCE [LARGE SCALE GENOMIC DNA]</scope>
    <source>
        <strain evidence="6 7">DSM 12244</strain>
    </source>
</reference>
<dbReference type="GO" id="GO:0003700">
    <property type="term" value="F:DNA-binding transcription factor activity"/>
    <property type="evidence" value="ECO:0007669"/>
    <property type="project" value="TreeGrafter"/>
</dbReference>
<evidence type="ECO:0000256" key="4">
    <source>
        <dbReference type="ARBA" id="ARBA00023163"/>
    </source>
</evidence>
<dbReference type="GO" id="GO:0000976">
    <property type="term" value="F:transcription cis-regulatory region binding"/>
    <property type="evidence" value="ECO:0007669"/>
    <property type="project" value="TreeGrafter"/>
</dbReference>
<organism evidence="6 7">
    <name type="scientific">Sulfitobacter mediterraneus</name>
    <dbReference type="NCBI Taxonomy" id="83219"/>
    <lineage>
        <taxon>Bacteria</taxon>
        <taxon>Pseudomonadati</taxon>
        <taxon>Pseudomonadota</taxon>
        <taxon>Alphaproteobacteria</taxon>
        <taxon>Rhodobacterales</taxon>
        <taxon>Roseobacteraceae</taxon>
        <taxon>Sulfitobacter</taxon>
    </lineage>
</organism>
<dbReference type="SUPFAM" id="SSF53822">
    <property type="entry name" value="Periplasmic binding protein-like I"/>
    <property type="match status" value="1"/>
</dbReference>
<evidence type="ECO:0000259" key="5">
    <source>
        <dbReference type="PROSITE" id="PS50932"/>
    </source>
</evidence>
<keyword evidence="2" id="KW-0805">Transcription regulation</keyword>
<evidence type="ECO:0000256" key="2">
    <source>
        <dbReference type="ARBA" id="ARBA00023015"/>
    </source>
</evidence>
<dbReference type="EMBL" id="QBKU01000010">
    <property type="protein sequence ID" value="PTX72798.1"/>
    <property type="molecule type" value="Genomic_DNA"/>
</dbReference>
<dbReference type="InterPro" id="IPR028082">
    <property type="entry name" value="Peripla_BP_I"/>
</dbReference>
<proteinExistence type="predicted"/>
<comment type="caution">
    <text evidence="6">The sequence shown here is derived from an EMBL/GenBank/DDBJ whole genome shotgun (WGS) entry which is preliminary data.</text>
</comment>
<dbReference type="SUPFAM" id="SSF47413">
    <property type="entry name" value="lambda repressor-like DNA-binding domains"/>
    <property type="match status" value="1"/>
</dbReference>